<accession>A0A9D4KW68</accession>
<sequence length="189" mass="21821">MLKLAQTDQQTNQPTNQATDQPTDRAKTKCPHYYNIINEPMKFHDPRLYLLNGVHLTSRQRKTAPPPGGHKTATPPGSHVFKQTRTIFELSREIFETNDLTNLHLDWTINVTSRVLTSNIFLPNKTIFELNRDIIKTNIMTLFYGDLKIKVTSRVFELDQDIIGINLWTKFQDQTKHVASRMLTTTGKQ</sequence>
<name>A0A9D4KW68_DREPO</name>
<feature type="region of interest" description="Disordered" evidence="1">
    <location>
        <begin position="1"/>
        <end position="27"/>
    </location>
</feature>
<keyword evidence="3" id="KW-1185">Reference proteome</keyword>
<dbReference type="GO" id="GO:0006351">
    <property type="term" value="P:DNA-templated transcription"/>
    <property type="evidence" value="ECO:0007669"/>
    <property type="project" value="InterPro"/>
</dbReference>
<dbReference type="InterPro" id="IPR002092">
    <property type="entry name" value="DNA-dir_Rpol_phage-type"/>
</dbReference>
<feature type="region of interest" description="Disordered" evidence="1">
    <location>
        <begin position="59"/>
        <end position="78"/>
    </location>
</feature>
<evidence type="ECO:0000256" key="1">
    <source>
        <dbReference type="SAM" id="MobiDB-lite"/>
    </source>
</evidence>
<dbReference type="GO" id="GO:0003899">
    <property type="term" value="F:DNA-directed RNA polymerase activity"/>
    <property type="evidence" value="ECO:0007669"/>
    <property type="project" value="InterPro"/>
</dbReference>
<reference evidence="2" key="1">
    <citation type="journal article" date="2019" name="bioRxiv">
        <title>The Genome of the Zebra Mussel, Dreissena polymorpha: A Resource for Invasive Species Research.</title>
        <authorList>
            <person name="McCartney M.A."/>
            <person name="Auch B."/>
            <person name="Kono T."/>
            <person name="Mallez S."/>
            <person name="Zhang Y."/>
            <person name="Obille A."/>
            <person name="Becker A."/>
            <person name="Abrahante J.E."/>
            <person name="Garbe J."/>
            <person name="Badalamenti J.P."/>
            <person name="Herman A."/>
            <person name="Mangelson H."/>
            <person name="Liachko I."/>
            <person name="Sullivan S."/>
            <person name="Sone E.D."/>
            <person name="Koren S."/>
            <person name="Silverstein K.A.T."/>
            <person name="Beckman K.B."/>
            <person name="Gohl D.M."/>
        </authorList>
    </citation>
    <scope>NUCLEOTIDE SEQUENCE</scope>
    <source>
        <strain evidence="2">Duluth1</strain>
        <tissue evidence="2">Whole animal</tissue>
    </source>
</reference>
<proteinExistence type="predicted"/>
<dbReference type="PROSITE" id="PS00489">
    <property type="entry name" value="RNA_POL_PHAGE_2"/>
    <property type="match status" value="1"/>
</dbReference>
<dbReference type="EMBL" id="JAIWYP010000003">
    <property type="protein sequence ID" value="KAH3846739.1"/>
    <property type="molecule type" value="Genomic_DNA"/>
</dbReference>
<evidence type="ECO:0000313" key="3">
    <source>
        <dbReference type="Proteomes" id="UP000828390"/>
    </source>
</evidence>
<gene>
    <name evidence="2" type="ORF">DPMN_089042</name>
</gene>
<evidence type="ECO:0000313" key="2">
    <source>
        <dbReference type="EMBL" id="KAH3846739.1"/>
    </source>
</evidence>
<organism evidence="2 3">
    <name type="scientific">Dreissena polymorpha</name>
    <name type="common">Zebra mussel</name>
    <name type="synonym">Mytilus polymorpha</name>
    <dbReference type="NCBI Taxonomy" id="45954"/>
    <lineage>
        <taxon>Eukaryota</taxon>
        <taxon>Metazoa</taxon>
        <taxon>Spiralia</taxon>
        <taxon>Lophotrochozoa</taxon>
        <taxon>Mollusca</taxon>
        <taxon>Bivalvia</taxon>
        <taxon>Autobranchia</taxon>
        <taxon>Heteroconchia</taxon>
        <taxon>Euheterodonta</taxon>
        <taxon>Imparidentia</taxon>
        <taxon>Neoheterodontei</taxon>
        <taxon>Myida</taxon>
        <taxon>Dreissenoidea</taxon>
        <taxon>Dreissenidae</taxon>
        <taxon>Dreissena</taxon>
    </lineage>
</organism>
<feature type="compositionally biased region" description="Low complexity" evidence="1">
    <location>
        <begin position="1"/>
        <end position="21"/>
    </location>
</feature>
<comment type="caution">
    <text evidence="2">The sequence shown here is derived from an EMBL/GenBank/DDBJ whole genome shotgun (WGS) entry which is preliminary data.</text>
</comment>
<protein>
    <submittedName>
        <fullName evidence="2">Uncharacterized protein</fullName>
    </submittedName>
</protein>
<dbReference type="AlphaFoldDB" id="A0A9D4KW68"/>
<dbReference type="Proteomes" id="UP000828390">
    <property type="component" value="Unassembled WGS sequence"/>
</dbReference>
<dbReference type="GO" id="GO:0003677">
    <property type="term" value="F:DNA binding"/>
    <property type="evidence" value="ECO:0007669"/>
    <property type="project" value="InterPro"/>
</dbReference>
<reference evidence="2" key="2">
    <citation type="submission" date="2020-11" db="EMBL/GenBank/DDBJ databases">
        <authorList>
            <person name="McCartney M.A."/>
            <person name="Auch B."/>
            <person name="Kono T."/>
            <person name="Mallez S."/>
            <person name="Becker A."/>
            <person name="Gohl D.M."/>
            <person name="Silverstein K.A.T."/>
            <person name="Koren S."/>
            <person name="Bechman K.B."/>
            <person name="Herman A."/>
            <person name="Abrahante J.E."/>
            <person name="Garbe J."/>
        </authorList>
    </citation>
    <scope>NUCLEOTIDE SEQUENCE</scope>
    <source>
        <strain evidence="2">Duluth1</strain>
        <tissue evidence="2">Whole animal</tissue>
    </source>
</reference>